<evidence type="ECO:0000313" key="4">
    <source>
        <dbReference type="Proteomes" id="UP001229409"/>
    </source>
</evidence>
<protein>
    <submittedName>
        <fullName evidence="3">S-layer homology domain-containing protein</fullName>
    </submittedName>
</protein>
<evidence type="ECO:0000259" key="2">
    <source>
        <dbReference type="PROSITE" id="PS51272"/>
    </source>
</evidence>
<reference evidence="3" key="1">
    <citation type="submission" date="2023-04" db="EMBL/GenBank/DDBJ databases">
        <title>Uncovering the Secrets of Slow-Growing Bacteria in Tropical Savanna Soil through Cultivation and Genomic Analysis.</title>
        <authorList>
            <person name="Goncalves O.S."/>
            <person name="Santana M.F."/>
        </authorList>
    </citation>
    <scope>NUCLEOTIDE SEQUENCE</scope>
    <source>
        <strain evidence="3">ANTI</strain>
    </source>
</reference>
<gene>
    <name evidence="3" type="ORF">QDS18_26720</name>
</gene>
<sequence length="261" mass="29835">MLKKKWLITPLVATTLFFGQSAFAANTFSDVEGTKYEWAAESIRSMVDKGVVKGYADGTFKPSKTITKAEFVHMFHKLFPEIDHSSGKSSDFVDARKHWANKDFAAIFNGDYVWPYAESVGGKYPNYQFYVKPDKPLTRWDVMMIASLRTDYTNQTLHPEIEEVISAAAQYKDMKVRQANYNDNFSAYYPVLYIDKTGEEYSYDGDSQDQKAEAFYTLTKMGVLTANEGYLRPKAQVTRAEAVTLLQRLYEATTKSVENRH</sequence>
<dbReference type="PROSITE" id="PS51272">
    <property type="entry name" value="SLH"/>
    <property type="match status" value="2"/>
</dbReference>
<keyword evidence="1" id="KW-0732">Signal</keyword>
<dbReference type="AlphaFoldDB" id="A0AAP4EDI7"/>
<feature type="domain" description="SLH" evidence="2">
    <location>
        <begin position="25"/>
        <end position="89"/>
    </location>
</feature>
<evidence type="ECO:0000313" key="3">
    <source>
        <dbReference type="EMBL" id="MDH2334473.1"/>
    </source>
</evidence>
<proteinExistence type="predicted"/>
<dbReference type="EMBL" id="JARVWT010000019">
    <property type="protein sequence ID" value="MDH2334473.1"/>
    <property type="molecule type" value="Genomic_DNA"/>
</dbReference>
<dbReference type="Proteomes" id="UP001229409">
    <property type="component" value="Unassembled WGS sequence"/>
</dbReference>
<evidence type="ECO:0000256" key="1">
    <source>
        <dbReference type="SAM" id="SignalP"/>
    </source>
</evidence>
<dbReference type="InterPro" id="IPR051465">
    <property type="entry name" value="Cell_Envelope_Struct_Comp"/>
</dbReference>
<accession>A0AAP4EDI7</accession>
<dbReference type="InterPro" id="IPR001119">
    <property type="entry name" value="SLH_dom"/>
</dbReference>
<dbReference type="PANTHER" id="PTHR43308">
    <property type="entry name" value="OUTER MEMBRANE PROTEIN ALPHA-RELATED"/>
    <property type="match status" value="1"/>
</dbReference>
<feature type="signal peptide" evidence="1">
    <location>
        <begin position="1"/>
        <end position="24"/>
    </location>
</feature>
<feature type="chain" id="PRO_5042928636" evidence="1">
    <location>
        <begin position="25"/>
        <end position="261"/>
    </location>
</feature>
<dbReference type="RefSeq" id="WP_279836326.1">
    <property type="nucleotide sequence ID" value="NZ_JARVWT010000019.1"/>
</dbReference>
<feature type="domain" description="SLH" evidence="2">
    <location>
        <begin position="198"/>
        <end position="260"/>
    </location>
</feature>
<name>A0AAP4EDI7_PAEPO</name>
<comment type="caution">
    <text evidence="3">The sequence shown here is derived from an EMBL/GenBank/DDBJ whole genome shotgun (WGS) entry which is preliminary data.</text>
</comment>
<organism evidence="3 4">
    <name type="scientific">Paenibacillus polymyxa</name>
    <name type="common">Bacillus polymyxa</name>
    <dbReference type="NCBI Taxonomy" id="1406"/>
    <lineage>
        <taxon>Bacteria</taxon>
        <taxon>Bacillati</taxon>
        <taxon>Bacillota</taxon>
        <taxon>Bacilli</taxon>
        <taxon>Bacillales</taxon>
        <taxon>Paenibacillaceae</taxon>
        <taxon>Paenibacillus</taxon>
    </lineage>
</organism>
<dbReference type="Pfam" id="PF00395">
    <property type="entry name" value="SLH"/>
    <property type="match status" value="2"/>
</dbReference>
<dbReference type="PANTHER" id="PTHR43308:SF5">
    <property type="entry name" value="S-LAYER PROTEIN _ PEPTIDOGLYCAN ENDO-BETA-N-ACETYLGLUCOSAMINIDASE"/>
    <property type="match status" value="1"/>
</dbReference>